<gene>
    <name evidence="9" type="ORF">N180_12935</name>
</gene>
<keyword evidence="5 8" id="KW-0812">Transmembrane</keyword>
<name>A0A081PIP2_9SPHI</name>
<dbReference type="Gene3D" id="1.10.3470.10">
    <property type="entry name" value="ABC transporter involved in vitamin B12 uptake, BtuC"/>
    <property type="match status" value="1"/>
</dbReference>
<feature type="transmembrane region" description="Helical" evidence="8">
    <location>
        <begin position="162"/>
        <end position="183"/>
    </location>
</feature>
<dbReference type="SUPFAM" id="SSF81345">
    <property type="entry name" value="ABC transporter involved in vitamin B12 uptake, BtuC"/>
    <property type="match status" value="1"/>
</dbReference>
<dbReference type="FunFam" id="1.10.3470.10:FF:000001">
    <property type="entry name" value="Vitamin B12 ABC transporter permease BtuC"/>
    <property type="match status" value="1"/>
</dbReference>
<feature type="transmembrane region" description="Helical" evidence="8">
    <location>
        <begin position="101"/>
        <end position="123"/>
    </location>
</feature>
<evidence type="ECO:0000256" key="8">
    <source>
        <dbReference type="SAM" id="Phobius"/>
    </source>
</evidence>
<keyword evidence="7 8" id="KW-0472">Membrane</keyword>
<feature type="transmembrane region" description="Helical" evidence="8">
    <location>
        <begin position="323"/>
        <end position="340"/>
    </location>
</feature>
<dbReference type="GO" id="GO:0005886">
    <property type="term" value="C:plasma membrane"/>
    <property type="evidence" value="ECO:0007669"/>
    <property type="project" value="UniProtKB-SubCell"/>
</dbReference>
<feature type="transmembrane region" description="Helical" evidence="8">
    <location>
        <begin position="129"/>
        <end position="150"/>
    </location>
</feature>
<evidence type="ECO:0000256" key="4">
    <source>
        <dbReference type="ARBA" id="ARBA00022475"/>
    </source>
</evidence>
<evidence type="ECO:0000256" key="2">
    <source>
        <dbReference type="ARBA" id="ARBA00007935"/>
    </source>
</evidence>
<comment type="caution">
    <text evidence="9">The sequence shown here is derived from an EMBL/GenBank/DDBJ whole genome shotgun (WGS) entry which is preliminary data.</text>
</comment>
<reference evidence="9 10" key="1">
    <citation type="journal article" date="1992" name="Int. J. Syst. Bacteriol.">
        <title>Sphingobacterium antarcticus sp. nov. a Psychrotrophic Bacterium from the Soils of Schirmacher Oasis, Antarctica.</title>
        <authorList>
            <person name="Shivaji S."/>
            <person name="Ray M.K."/>
            <person name="Rao N.S."/>
            <person name="Saiserr L."/>
            <person name="Jagannadham M.V."/>
            <person name="Kumar G.S."/>
            <person name="Reddy G."/>
            <person name="Bhargava P.M."/>
        </authorList>
    </citation>
    <scope>NUCLEOTIDE SEQUENCE [LARGE SCALE GENOMIC DNA]</scope>
    <source>
        <strain evidence="9 10">4BY</strain>
    </source>
</reference>
<dbReference type="InterPro" id="IPR000522">
    <property type="entry name" value="ABC_transptr_permease_BtuC"/>
</dbReference>
<dbReference type="Pfam" id="PF01032">
    <property type="entry name" value="FecCD"/>
    <property type="match status" value="1"/>
</dbReference>
<feature type="transmembrane region" description="Helical" evidence="8">
    <location>
        <begin position="252"/>
        <end position="280"/>
    </location>
</feature>
<keyword evidence="3" id="KW-0813">Transport</keyword>
<dbReference type="AlphaFoldDB" id="A0A081PIP2"/>
<dbReference type="OrthoDB" id="9811721at2"/>
<evidence type="ECO:0000256" key="1">
    <source>
        <dbReference type="ARBA" id="ARBA00004651"/>
    </source>
</evidence>
<dbReference type="PANTHER" id="PTHR30472:SF25">
    <property type="entry name" value="ABC TRANSPORTER PERMEASE PROTEIN MJ0876-RELATED"/>
    <property type="match status" value="1"/>
</dbReference>
<evidence type="ECO:0000313" key="9">
    <source>
        <dbReference type="EMBL" id="KEQ30565.1"/>
    </source>
</evidence>
<evidence type="ECO:0000256" key="5">
    <source>
        <dbReference type="ARBA" id="ARBA00022692"/>
    </source>
</evidence>
<dbReference type="GO" id="GO:0033214">
    <property type="term" value="P:siderophore-iron import into cell"/>
    <property type="evidence" value="ECO:0007669"/>
    <property type="project" value="TreeGrafter"/>
</dbReference>
<proteinExistence type="inferred from homology"/>
<protein>
    <submittedName>
        <fullName evidence="9">Fe3+-siderophore ABC transporter permease</fullName>
    </submittedName>
</protein>
<evidence type="ECO:0000256" key="3">
    <source>
        <dbReference type="ARBA" id="ARBA00022448"/>
    </source>
</evidence>
<dbReference type="InterPro" id="IPR037294">
    <property type="entry name" value="ABC_BtuC-like"/>
</dbReference>
<accession>A0A081PIP2</accession>
<keyword evidence="10" id="KW-1185">Reference proteome</keyword>
<dbReference type="EMBL" id="JNFF01000034">
    <property type="protein sequence ID" value="KEQ30565.1"/>
    <property type="molecule type" value="Genomic_DNA"/>
</dbReference>
<keyword evidence="6 8" id="KW-1133">Transmembrane helix</keyword>
<dbReference type="Proteomes" id="UP000028007">
    <property type="component" value="Unassembled WGS sequence"/>
</dbReference>
<organism evidence="9 10">
    <name type="scientific">Pedobacter antarcticus 4BY</name>
    <dbReference type="NCBI Taxonomy" id="1358423"/>
    <lineage>
        <taxon>Bacteria</taxon>
        <taxon>Pseudomonadati</taxon>
        <taxon>Bacteroidota</taxon>
        <taxon>Sphingobacteriia</taxon>
        <taxon>Sphingobacteriales</taxon>
        <taxon>Sphingobacteriaceae</taxon>
        <taxon>Pedobacter</taxon>
    </lineage>
</organism>
<sequence>MIKSRAVVLSSLCLLLIVVLIVSCCVGAVSISAAEFFSLVGHKTGLSAEKLYSDQQAAVLLHIRLPRVALGALVGAALGVSGAAIQGLFRNPLAEPGLIGISSGATLFTVLMIVLGAGFFKVISGALGFYALSISAFAGACFTTILVYRLAVNNGKTVITTLLLCGIGINALAGALTGLLTYMATDEQLRTITFWSLGSLGGASWETVVLIAPFVFIPVFILPFFSKSLNALALGEAQAIHMGINVVKLKRIIMLLATIAVGASVSVAGMIGFIGLVVPHVLRISFTSDHRLVIPGAAIAGAALLTMADLVARTIVMPAELPIGILTALIGTPVFLYMVISERNKNKQL</sequence>
<dbReference type="GO" id="GO:0022857">
    <property type="term" value="F:transmembrane transporter activity"/>
    <property type="evidence" value="ECO:0007669"/>
    <property type="project" value="InterPro"/>
</dbReference>
<comment type="subcellular location">
    <subcellularLocation>
        <location evidence="1">Cell membrane</location>
        <topology evidence="1">Multi-pass membrane protein</topology>
    </subcellularLocation>
</comment>
<feature type="transmembrane region" description="Helical" evidence="8">
    <location>
        <begin position="203"/>
        <end position="225"/>
    </location>
</feature>
<comment type="similarity">
    <text evidence="2">Belongs to the binding-protein-dependent transport system permease family. FecCD subfamily.</text>
</comment>
<dbReference type="PROSITE" id="PS51257">
    <property type="entry name" value="PROKAR_LIPOPROTEIN"/>
    <property type="match status" value="1"/>
</dbReference>
<feature type="transmembrane region" description="Helical" evidence="8">
    <location>
        <begin position="292"/>
        <end position="311"/>
    </location>
</feature>
<dbReference type="eggNOG" id="COG0609">
    <property type="taxonomic scope" value="Bacteria"/>
</dbReference>
<dbReference type="PANTHER" id="PTHR30472">
    <property type="entry name" value="FERRIC ENTEROBACTIN TRANSPORT SYSTEM PERMEASE PROTEIN"/>
    <property type="match status" value="1"/>
</dbReference>
<dbReference type="RefSeq" id="WP_037439543.1">
    <property type="nucleotide sequence ID" value="NZ_JNFF01000034.1"/>
</dbReference>
<evidence type="ECO:0000256" key="7">
    <source>
        <dbReference type="ARBA" id="ARBA00023136"/>
    </source>
</evidence>
<evidence type="ECO:0000256" key="6">
    <source>
        <dbReference type="ARBA" id="ARBA00022989"/>
    </source>
</evidence>
<dbReference type="CDD" id="cd06550">
    <property type="entry name" value="TM_ABC_iron-siderophores_like"/>
    <property type="match status" value="1"/>
</dbReference>
<keyword evidence="4" id="KW-1003">Cell membrane</keyword>
<evidence type="ECO:0000313" key="10">
    <source>
        <dbReference type="Proteomes" id="UP000028007"/>
    </source>
</evidence>
<feature type="transmembrane region" description="Helical" evidence="8">
    <location>
        <begin position="68"/>
        <end position="89"/>
    </location>
</feature>